<evidence type="ECO:0000256" key="2">
    <source>
        <dbReference type="ARBA" id="ARBA00007200"/>
    </source>
</evidence>
<evidence type="ECO:0000313" key="8">
    <source>
        <dbReference type="Proteomes" id="UP001152795"/>
    </source>
</evidence>
<dbReference type="Gene3D" id="2.60.40.10">
    <property type="entry name" value="Immunoglobulins"/>
    <property type="match status" value="1"/>
</dbReference>
<keyword evidence="8" id="KW-1185">Reference proteome</keyword>
<keyword evidence="4" id="KW-0677">Repeat</keyword>
<reference evidence="7" key="1">
    <citation type="submission" date="2020-04" db="EMBL/GenBank/DDBJ databases">
        <authorList>
            <person name="Alioto T."/>
            <person name="Alioto T."/>
            <person name="Gomez Garrido J."/>
        </authorList>
    </citation>
    <scope>NUCLEOTIDE SEQUENCE</scope>
    <source>
        <strain evidence="7">A484AB</strain>
    </source>
</reference>
<dbReference type="GO" id="GO:0005261">
    <property type="term" value="F:monoatomic cation channel activity"/>
    <property type="evidence" value="ECO:0007669"/>
    <property type="project" value="TreeGrafter"/>
</dbReference>
<comment type="subcellular location">
    <subcellularLocation>
        <location evidence="1">Membrane</location>
    </subcellularLocation>
</comment>
<keyword evidence="6" id="KW-0472">Membrane</keyword>
<comment type="similarity">
    <text evidence="2">Belongs to the polycystin family.</text>
</comment>
<dbReference type="InterPro" id="IPR013783">
    <property type="entry name" value="Ig-like_fold"/>
</dbReference>
<dbReference type="EMBL" id="CACRXK020016907">
    <property type="protein sequence ID" value="CAB4030487.1"/>
    <property type="molecule type" value="Genomic_DNA"/>
</dbReference>
<dbReference type="AlphaFoldDB" id="A0A7D9LCW6"/>
<dbReference type="Proteomes" id="UP001152795">
    <property type="component" value="Unassembled WGS sequence"/>
</dbReference>
<dbReference type="InterPro" id="IPR014010">
    <property type="entry name" value="REJ_dom"/>
</dbReference>
<dbReference type="PROSITE" id="PS51111">
    <property type="entry name" value="REJ"/>
    <property type="match status" value="1"/>
</dbReference>
<evidence type="ECO:0000256" key="5">
    <source>
        <dbReference type="ARBA" id="ARBA00022989"/>
    </source>
</evidence>
<dbReference type="OrthoDB" id="5981743at2759"/>
<protein>
    <submittedName>
        <fullName evidence="7">Uncharacterized protein</fullName>
    </submittedName>
</protein>
<dbReference type="GO" id="GO:0006816">
    <property type="term" value="P:calcium ion transport"/>
    <property type="evidence" value="ECO:0007669"/>
    <property type="project" value="TreeGrafter"/>
</dbReference>
<feature type="non-terminal residue" evidence="7">
    <location>
        <position position="1"/>
    </location>
</feature>
<evidence type="ECO:0000313" key="7">
    <source>
        <dbReference type="EMBL" id="CAB4030487.1"/>
    </source>
</evidence>
<dbReference type="PANTHER" id="PTHR46730">
    <property type="entry name" value="POLYCYSTIN-1"/>
    <property type="match status" value="1"/>
</dbReference>
<evidence type="ECO:0000256" key="3">
    <source>
        <dbReference type="ARBA" id="ARBA00022692"/>
    </source>
</evidence>
<dbReference type="CDD" id="cd00102">
    <property type="entry name" value="IPT"/>
    <property type="match status" value="1"/>
</dbReference>
<dbReference type="Pfam" id="PF02010">
    <property type="entry name" value="REJ"/>
    <property type="match status" value="1"/>
</dbReference>
<dbReference type="PANTHER" id="PTHR46730:SF1">
    <property type="entry name" value="PLAT DOMAIN-CONTAINING PROTEIN"/>
    <property type="match status" value="1"/>
</dbReference>
<keyword evidence="3" id="KW-0812">Transmembrane</keyword>
<accession>A0A7D9LCW6</accession>
<keyword evidence="5" id="KW-1133">Transmembrane helix</keyword>
<comment type="caution">
    <text evidence="7">The sequence shown here is derived from an EMBL/GenBank/DDBJ whole genome shotgun (WGS) entry which is preliminary data.</text>
</comment>
<evidence type="ECO:0000256" key="1">
    <source>
        <dbReference type="ARBA" id="ARBA00004370"/>
    </source>
</evidence>
<name>A0A7D9LCW6_PARCT</name>
<evidence type="ECO:0000256" key="6">
    <source>
        <dbReference type="ARBA" id="ARBA00023136"/>
    </source>
</evidence>
<dbReference type="GO" id="GO:0005886">
    <property type="term" value="C:plasma membrane"/>
    <property type="evidence" value="ECO:0007669"/>
    <property type="project" value="TreeGrafter"/>
</dbReference>
<evidence type="ECO:0000256" key="4">
    <source>
        <dbReference type="ARBA" id="ARBA00022737"/>
    </source>
</evidence>
<gene>
    <name evidence="7" type="ORF">PACLA_8A048974</name>
</gene>
<sequence length="1012" mass="109199">MKDCAKECGLSFVDECGVCQRKGRFVNFTDCTGKCYGDARINKCGFCAGGTSGKPRTHGEDACGLCNGDNSTCLDCDRVPNGGKVRDFCNKCLLPTDSRFNSECVKLKRPVPDSGPSEGGMKVIVRGAGLKTYSRVTCNIINNATNVRREIPSSSFDENGGRVIQFMSPSLASGYYTILCRFDSEVVFHPVEETFLVYNKSAITYTSISPDSTDINMAETAVIMGSGFVNTSDIACVSQDGRVFEAEFKSSMRVSCSIPATKSSVKLLLGVSFSRGDRTLGGNNVNFTIYANASNPISARFLNSLRGVVVYFDVPTKPKVRSVACSRFFPSSNASLFGSKSQCVFVTSVKMIIKLRGRPTLVPNDKLTFMLRSITQRNQKVTKEPAEMYKDLVIAQPRISVMPTAKLSGTALLGICAKLRLNGGQSFGAGGRRLTFIWNVTWDDPSDSSIDANATADLLAIRQNLESLPEFQPKVKATHDMIVVGLRYKFTLKVKNFLGQESDEASLVVLREDKSLPGLHLGSKKRKIKTALGTTLQGEIKLSSCLPAGYKPKVLFTWEIQAVGVDLGVVDKPRLPIAPGLLVGGKTYTLTLTAAMASDISLATTATIQLEVISSPLKAIIKGGGSRVVGEDDTLLLDGSRSSDPDRTSDSAVYNWECFDAEDNPCFEPDSENPGRLKRMVIPPGIKLTIIVAQILKTNSMYKFVLIFKKGSRSNKVYVYVFVKSGTPPSALIRPIAAKVNPTDILIIESLIVSKKTVNATWSCVQSEEYGFVDLEGEGVALTPRFHMYSSFHASTLGKAKVVASPSLVIAKNKLEDGVTYKFKLTAEHSDSSSFADIEITTNAAPSQGTLEIEPASGFFGNTTFTITAAEGWDDDADDLPMMYQFGYYIQDSGELREELLGTPIEANSLEVDLLPQGEAANNYSLTMFVKVSDIYGAVTTQEATVTVKPVPLDVSAVNELAGAVDSDFESGDLAKAAAKANAVAAALSSSNANDPNVTKAVKEFKKAVTDK</sequence>
<proteinExistence type="inferred from homology"/>
<dbReference type="InterPro" id="IPR002859">
    <property type="entry name" value="PKD/REJ-like"/>
</dbReference>
<organism evidence="7 8">
    <name type="scientific">Paramuricea clavata</name>
    <name type="common">Red gorgonian</name>
    <name type="synonym">Violescent sea-whip</name>
    <dbReference type="NCBI Taxonomy" id="317549"/>
    <lineage>
        <taxon>Eukaryota</taxon>
        <taxon>Metazoa</taxon>
        <taxon>Cnidaria</taxon>
        <taxon>Anthozoa</taxon>
        <taxon>Octocorallia</taxon>
        <taxon>Malacalcyonacea</taxon>
        <taxon>Plexauridae</taxon>
        <taxon>Paramuricea</taxon>
    </lineage>
</organism>